<dbReference type="SUPFAM" id="SSF54523">
    <property type="entry name" value="Pili subunits"/>
    <property type="match status" value="1"/>
</dbReference>
<dbReference type="InterPro" id="IPR045584">
    <property type="entry name" value="Pilin-like"/>
</dbReference>
<name>A0A225DCF3_9BACT</name>
<feature type="transmembrane region" description="Helical" evidence="1">
    <location>
        <begin position="7"/>
        <end position="28"/>
    </location>
</feature>
<keyword evidence="1" id="KW-0472">Membrane</keyword>
<dbReference type="AlphaFoldDB" id="A0A225DCF3"/>
<gene>
    <name evidence="3" type="ORF">FRUB_09828</name>
</gene>
<dbReference type="PANTHER" id="PTHR30093">
    <property type="entry name" value="GENERAL SECRETION PATHWAY PROTEIN G"/>
    <property type="match status" value="1"/>
</dbReference>
<dbReference type="Pfam" id="PF07596">
    <property type="entry name" value="SBP_bac_10"/>
    <property type="match status" value="1"/>
</dbReference>
<dbReference type="InterPro" id="IPR027558">
    <property type="entry name" value="Pre_pil_HX9DG_C"/>
</dbReference>
<keyword evidence="1" id="KW-1133">Transmembrane helix</keyword>
<dbReference type="PROSITE" id="PS00409">
    <property type="entry name" value="PROKAR_NTER_METHYL"/>
    <property type="match status" value="1"/>
</dbReference>
<dbReference type="OrthoDB" id="263714at2"/>
<reference evidence="4" key="1">
    <citation type="submission" date="2017-06" db="EMBL/GenBank/DDBJ databases">
        <title>Genome analysis of Fimbriiglobus ruber SP5, the first member of the order Planctomycetales with confirmed chitinolytic capability.</title>
        <authorList>
            <person name="Ravin N.V."/>
            <person name="Rakitin A.L."/>
            <person name="Ivanova A.A."/>
            <person name="Beletsky A.V."/>
            <person name="Kulichevskaya I.S."/>
            <person name="Mardanov A.V."/>
            <person name="Dedysh S.N."/>
        </authorList>
    </citation>
    <scope>NUCLEOTIDE SEQUENCE [LARGE SCALE GENOMIC DNA]</scope>
    <source>
        <strain evidence="4">SP5</strain>
    </source>
</reference>
<proteinExistence type="predicted"/>
<evidence type="ECO:0000256" key="1">
    <source>
        <dbReference type="SAM" id="Phobius"/>
    </source>
</evidence>
<accession>A0A225DCF3</accession>
<dbReference type="PANTHER" id="PTHR30093:SF2">
    <property type="entry name" value="TYPE II SECRETION SYSTEM PROTEIN H"/>
    <property type="match status" value="1"/>
</dbReference>
<dbReference type="Pfam" id="PF07963">
    <property type="entry name" value="N_methyl"/>
    <property type="match status" value="1"/>
</dbReference>
<dbReference type="InterPro" id="IPR012902">
    <property type="entry name" value="N_methyl_site"/>
</dbReference>
<dbReference type="RefSeq" id="WP_088260199.1">
    <property type="nucleotide sequence ID" value="NZ_NIDE01000019.1"/>
</dbReference>
<dbReference type="NCBIfam" id="TIGR02532">
    <property type="entry name" value="IV_pilin_GFxxxE"/>
    <property type="match status" value="1"/>
</dbReference>
<keyword evidence="4" id="KW-1185">Reference proteome</keyword>
<dbReference type="NCBIfam" id="TIGR04294">
    <property type="entry name" value="pre_pil_HX9DG"/>
    <property type="match status" value="1"/>
</dbReference>
<dbReference type="InterPro" id="IPR011453">
    <property type="entry name" value="DUF1559"/>
</dbReference>
<evidence type="ECO:0000313" key="3">
    <source>
        <dbReference type="EMBL" id="OWK34986.1"/>
    </source>
</evidence>
<comment type="caution">
    <text evidence="3">The sequence shown here is derived from an EMBL/GenBank/DDBJ whole genome shotgun (WGS) entry which is preliminary data.</text>
</comment>
<evidence type="ECO:0000259" key="2">
    <source>
        <dbReference type="Pfam" id="PF07596"/>
    </source>
</evidence>
<sequence length="323" mass="34538">MLIRRRGFTLIELLVVIAIIAILIGLLLPAVQKVREAAARAKCQNNLKQLGLAMHNYASAYGNFPYGWCSETGKFSPQNASGYYHRRQNWFQQILPYIEQQALYNLYQNDQTNYVFYISSSIIGVVVNSQVCPSDPSAPGIGASGVAAFQGNYIVNAGGVAWSGSTATQVVNFTAGDPGGPFYVDSQTRITDITDGTSNTFMASESIIRGNAVQNSWGEAGGHWGGAPHGSYAFSTYQQPNTAATDKVYSCKATTWPAAPNGAPCTSDSDSGGTWNYARSYHTGGVNAVLSDGSTRFVANSVTLSTYQAMGTRADGLVVNIDQ</sequence>
<dbReference type="Gene3D" id="3.30.700.10">
    <property type="entry name" value="Glycoprotein, Type 4 Pilin"/>
    <property type="match status" value="1"/>
</dbReference>
<keyword evidence="1" id="KW-0812">Transmembrane</keyword>
<dbReference type="Proteomes" id="UP000214646">
    <property type="component" value="Unassembled WGS sequence"/>
</dbReference>
<organism evidence="3 4">
    <name type="scientific">Fimbriiglobus ruber</name>
    <dbReference type="NCBI Taxonomy" id="1908690"/>
    <lineage>
        <taxon>Bacteria</taxon>
        <taxon>Pseudomonadati</taxon>
        <taxon>Planctomycetota</taxon>
        <taxon>Planctomycetia</taxon>
        <taxon>Gemmatales</taxon>
        <taxon>Gemmataceae</taxon>
        <taxon>Fimbriiglobus</taxon>
    </lineage>
</organism>
<feature type="domain" description="DUF1559" evidence="2">
    <location>
        <begin position="32"/>
        <end position="302"/>
    </location>
</feature>
<protein>
    <recommendedName>
        <fullName evidence="2">DUF1559 domain-containing protein</fullName>
    </recommendedName>
</protein>
<evidence type="ECO:0000313" key="4">
    <source>
        <dbReference type="Proteomes" id="UP000214646"/>
    </source>
</evidence>
<dbReference type="EMBL" id="NIDE01000019">
    <property type="protein sequence ID" value="OWK34986.1"/>
    <property type="molecule type" value="Genomic_DNA"/>
</dbReference>